<gene>
    <name evidence="1" type="ORF">NIOZUU159_00252</name>
</gene>
<evidence type="ECO:0000313" key="1">
    <source>
        <dbReference type="EMBL" id="QPI16757.1"/>
    </source>
</evidence>
<dbReference type="EMBL" id="MW030601">
    <property type="protein sequence ID" value="QPI16757.1"/>
    <property type="molecule type" value="Genomic_DNA"/>
</dbReference>
<protein>
    <submittedName>
        <fullName evidence="1">Uncharacterized protein</fullName>
    </submittedName>
</protein>
<sequence>MKKILFVLKFLQILFYTYAYPLSIGPNKFNSGSGNYNSICYLNYNNAYSSFYEWSRKNSLTYQKKIVDDTLWLNKYRFISSTLLLGIYNSNDVNNVLNYICLLRKTSPNTYKVLNIFSNPSNNFTDDNALFDNLLYFCNDNDAIINFENLKNIDNSKYYLTYIYKYLF</sequence>
<proteinExistence type="predicted"/>
<organism evidence="1">
    <name type="scientific">Virus NIOZ-UU159</name>
    <dbReference type="NCBI Taxonomy" id="2763270"/>
    <lineage>
        <taxon>Viruses</taxon>
    </lineage>
</organism>
<reference evidence="1" key="1">
    <citation type="submission" date="2020-08" db="EMBL/GenBank/DDBJ databases">
        <title>Bridging the membrane lipid divide: bacteria of the FCB group superphylum have the potential to synthesize archaeal ether lipids.</title>
        <authorList>
            <person name="Villanueva L."/>
            <person name="von Meijenfeldt F.A.B."/>
            <person name="Westbye A.B."/>
            <person name="Yadav S."/>
            <person name="Hopmans E.C."/>
            <person name="Dutilh B.E."/>
            <person name="Sinninghe Damste J.S."/>
        </authorList>
    </citation>
    <scope>NUCLEOTIDE SEQUENCE</scope>
    <source>
        <strain evidence="1">NIOZ-UU159</strain>
    </source>
</reference>
<accession>A0A7S9SUT9</accession>
<name>A0A7S9SUT9_9VIRU</name>